<dbReference type="InterPro" id="IPR003838">
    <property type="entry name" value="ABC3_permease_C"/>
</dbReference>
<sequence length="481" mass="51004">MSGNGGARRATVRKRMSGNGGARRATVRKRISGNGGARRAALRERTSGDRAVVRWAWRLFRRDWRQQIMALALLTVAVTTAVVGVSAGYHATPPAGARFGDAGQRIEWYGDGNPQQDTQIAQAREWFGTADMVRRWYLPVPASAKTVEVRAQDPGGPYGGPMLRLLTGRFPAAPGEVAVTDEVVANLRASAGGRNWTVVGTVENPGALQEEFALVTPTEATTARLGRPQAVTLLTAADPKRFAEYRARHPQLVYASRPSYAWVEAAAGVFSAFAVSLLLVALIASAGFAVVAHRRLRQLGLFAAIGATPRHLRLVLLANGAAVGAAASVLGVATGVLVWFAVTPRFETAAGHRIARLDLPWWQIAAALLLAVLAATVAAWRPARAAARVPITLALSARPPRPRRVHRSAAAAALLVAPGVAALRVAQRNTANADALGLGDCRWAWAGPRARGRNRRRLSPRPSCCVATASIPAASARPPTS</sequence>
<keyword evidence="11" id="KW-1185">Reference proteome</keyword>
<organism evidence="10 11">
    <name type="scientific">Pseudosporangium ferrugineum</name>
    <dbReference type="NCBI Taxonomy" id="439699"/>
    <lineage>
        <taxon>Bacteria</taxon>
        <taxon>Bacillati</taxon>
        <taxon>Actinomycetota</taxon>
        <taxon>Actinomycetes</taxon>
        <taxon>Micromonosporales</taxon>
        <taxon>Micromonosporaceae</taxon>
        <taxon>Pseudosporangium</taxon>
    </lineage>
</organism>
<comment type="subcellular location">
    <subcellularLocation>
        <location evidence="1">Cell membrane</location>
        <topology evidence="1">Multi-pass membrane protein</topology>
    </subcellularLocation>
</comment>
<feature type="transmembrane region" description="Helical" evidence="8">
    <location>
        <begin position="260"/>
        <end position="293"/>
    </location>
</feature>
<evidence type="ECO:0000313" key="10">
    <source>
        <dbReference type="EMBL" id="PRY20044.1"/>
    </source>
</evidence>
<accession>A0A2T0RFQ9</accession>
<gene>
    <name evidence="10" type="ORF">CLV70_12683</name>
</gene>
<dbReference type="InterPro" id="IPR050250">
    <property type="entry name" value="Macrolide_Exporter_MacB"/>
</dbReference>
<feature type="transmembrane region" description="Helical" evidence="8">
    <location>
        <begin position="314"/>
        <end position="341"/>
    </location>
</feature>
<evidence type="ECO:0000256" key="4">
    <source>
        <dbReference type="ARBA" id="ARBA00022989"/>
    </source>
</evidence>
<reference evidence="10 11" key="1">
    <citation type="submission" date="2018-03" db="EMBL/GenBank/DDBJ databases">
        <title>Genomic Encyclopedia of Archaeal and Bacterial Type Strains, Phase II (KMG-II): from individual species to whole genera.</title>
        <authorList>
            <person name="Goeker M."/>
        </authorList>
    </citation>
    <scope>NUCLEOTIDE SEQUENCE [LARGE SCALE GENOMIC DNA]</scope>
    <source>
        <strain evidence="10 11">DSM 45348</strain>
    </source>
</reference>
<evidence type="ECO:0000256" key="6">
    <source>
        <dbReference type="ARBA" id="ARBA00038076"/>
    </source>
</evidence>
<evidence type="ECO:0000256" key="1">
    <source>
        <dbReference type="ARBA" id="ARBA00004651"/>
    </source>
</evidence>
<comment type="similarity">
    <text evidence="6">Belongs to the ABC-4 integral membrane protein family.</text>
</comment>
<keyword evidence="5 8" id="KW-0472">Membrane</keyword>
<dbReference type="Proteomes" id="UP000239209">
    <property type="component" value="Unassembled WGS sequence"/>
</dbReference>
<keyword evidence="4 8" id="KW-1133">Transmembrane helix</keyword>
<feature type="transmembrane region" description="Helical" evidence="8">
    <location>
        <begin position="361"/>
        <end position="380"/>
    </location>
</feature>
<dbReference type="Pfam" id="PF02687">
    <property type="entry name" value="FtsX"/>
    <property type="match status" value="1"/>
</dbReference>
<dbReference type="PANTHER" id="PTHR30572">
    <property type="entry name" value="MEMBRANE COMPONENT OF TRANSPORTER-RELATED"/>
    <property type="match status" value="1"/>
</dbReference>
<dbReference type="GO" id="GO:0022857">
    <property type="term" value="F:transmembrane transporter activity"/>
    <property type="evidence" value="ECO:0007669"/>
    <property type="project" value="TreeGrafter"/>
</dbReference>
<keyword evidence="3 8" id="KW-0812">Transmembrane</keyword>
<name>A0A2T0RFQ9_9ACTN</name>
<evidence type="ECO:0000256" key="5">
    <source>
        <dbReference type="ARBA" id="ARBA00023136"/>
    </source>
</evidence>
<dbReference type="GO" id="GO:0005886">
    <property type="term" value="C:plasma membrane"/>
    <property type="evidence" value="ECO:0007669"/>
    <property type="project" value="UniProtKB-SubCell"/>
</dbReference>
<evidence type="ECO:0000256" key="8">
    <source>
        <dbReference type="SAM" id="Phobius"/>
    </source>
</evidence>
<keyword evidence="2" id="KW-1003">Cell membrane</keyword>
<feature type="region of interest" description="Disordered" evidence="7">
    <location>
        <begin position="1"/>
        <end position="43"/>
    </location>
</feature>
<evidence type="ECO:0000256" key="3">
    <source>
        <dbReference type="ARBA" id="ARBA00022692"/>
    </source>
</evidence>
<evidence type="ECO:0000256" key="2">
    <source>
        <dbReference type="ARBA" id="ARBA00022475"/>
    </source>
</evidence>
<comment type="caution">
    <text evidence="10">The sequence shown here is derived from an EMBL/GenBank/DDBJ whole genome shotgun (WGS) entry which is preliminary data.</text>
</comment>
<feature type="transmembrane region" description="Helical" evidence="8">
    <location>
        <begin position="68"/>
        <end position="89"/>
    </location>
</feature>
<dbReference type="AlphaFoldDB" id="A0A2T0RFQ9"/>
<evidence type="ECO:0000313" key="11">
    <source>
        <dbReference type="Proteomes" id="UP000239209"/>
    </source>
</evidence>
<proteinExistence type="inferred from homology"/>
<protein>
    <submittedName>
        <fullName evidence="10">FtsX-like permease family protein</fullName>
    </submittedName>
</protein>
<evidence type="ECO:0000259" key="9">
    <source>
        <dbReference type="Pfam" id="PF02687"/>
    </source>
</evidence>
<feature type="domain" description="ABC3 transporter permease C-terminal" evidence="9">
    <location>
        <begin position="272"/>
        <end position="390"/>
    </location>
</feature>
<dbReference type="EMBL" id="PVZG01000026">
    <property type="protein sequence ID" value="PRY20044.1"/>
    <property type="molecule type" value="Genomic_DNA"/>
</dbReference>
<evidence type="ECO:0000256" key="7">
    <source>
        <dbReference type="SAM" id="MobiDB-lite"/>
    </source>
</evidence>
<dbReference type="PANTHER" id="PTHR30572:SF4">
    <property type="entry name" value="ABC TRANSPORTER PERMEASE YTRF"/>
    <property type="match status" value="1"/>
</dbReference>